<dbReference type="SUPFAM" id="SSF52540">
    <property type="entry name" value="P-loop containing nucleoside triphosphate hydrolases"/>
    <property type="match status" value="1"/>
</dbReference>
<dbReference type="Proteomes" id="UP000029579">
    <property type="component" value="Unassembled WGS sequence"/>
</dbReference>
<evidence type="ECO:0000256" key="5">
    <source>
        <dbReference type="ARBA" id="ARBA00022989"/>
    </source>
</evidence>
<feature type="transmembrane region" description="Helical" evidence="7">
    <location>
        <begin position="21"/>
        <end position="48"/>
    </location>
</feature>
<gene>
    <name evidence="9" type="ORF">HMPREF1630_03300</name>
</gene>
<dbReference type="CDD" id="cd03228">
    <property type="entry name" value="ABCC_MRP_Like"/>
    <property type="match status" value="1"/>
</dbReference>
<dbReference type="Gene3D" id="1.20.1560.10">
    <property type="entry name" value="ABC transporter type 1, transmembrane domain"/>
    <property type="match status" value="1"/>
</dbReference>
<dbReference type="eggNOG" id="COG1132">
    <property type="taxonomic scope" value="Bacteria"/>
</dbReference>
<evidence type="ECO:0000256" key="2">
    <source>
        <dbReference type="ARBA" id="ARBA00022692"/>
    </source>
</evidence>
<evidence type="ECO:0000313" key="9">
    <source>
        <dbReference type="EMBL" id="KGF04669.1"/>
    </source>
</evidence>
<evidence type="ECO:0000256" key="1">
    <source>
        <dbReference type="ARBA" id="ARBA00004651"/>
    </source>
</evidence>
<dbReference type="AlphaFoldDB" id="A0A095Z864"/>
<dbReference type="InterPro" id="IPR017871">
    <property type="entry name" value="ABC_transporter-like_CS"/>
</dbReference>
<keyword evidence="3" id="KW-0547">Nucleotide-binding</keyword>
<evidence type="ECO:0000256" key="6">
    <source>
        <dbReference type="ARBA" id="ARBA00023136"/>
    </source>
</evidence>
<evidence type="ECO:0000313" key="10">
    <source>
        <dbReference type="Proteomes" id="UP000029579"/>
    </source>
</evidence>
<comment type="subcellular location">
    <subcellularLocation>
        <location evidence="1">Cell membrane</location>
        <topology evidence="1">Multi-pass membrane protein</topology>
    </subcellularLocation>
</comment>
<dbReference type="InterPro" id="IPR003439">
    <property type="entry name" value="ABC_transporter-like_ATP-bd"/>
</dbReference>
<proteinExistence type="predicted"/>
<reference evidence="9 10" key="1">
    <citation type="submission" date="2014-07" db="EMBL/GenBank/DDBJ databases">
        <authorList>
            <person name="McCorrison J."/>
            <person name="Sanka R."/>
            <person name="Torralba M."/>
            <person name="Gillis M."/>
            <person name="Haft D.H."/>
            <person name="Methe B."/>
            <person name="Sutton G."/>
            <person name="Nelson K.E."/>
        </authorList>
    </citation>
    <scope>NUCLEOTIDE SEQUENCE [LARGE SCALE GENOMIC DNA]</scope>
    <source>
        <strain evidence="9 10">S7-1-13</strain>
    </source>
</reference>
<dbReference type="SMART" id="SM00382">
    <property type="entry name" value="AAA"/>
    <property type="match status" value="1"/>
</dbReference>
<dbReference type="PROSITE" id="PS00211">
    <property type="entry name" value="ABC_TRANSPORTER_1"/>
    <property type="match status" value="1"/>
</dbReference>
<dbReference type="EMBL" id="JRMW01000026">
    <property type="protein sequence ID" value="KGF04669.1"/>
    <property type="molecule type" value="Genomic_DNA"/>
</dbReference>
<accession>A0A095Z864</accession>
<dbReference type="GO" id="GO:0016887">
    <property type="term" value="F:ATP hydrolysis activity"/>
    <property type="evidence" value="ECO:0007669"/>
    <property type="project" value="InterPro"/>
</dbReference>
<keyword evidence="5 7" id="KW-1133">Transmembrane helix</keyword>
<dbReference type="SUPFAM" id="SSF90123">
    <property type="entry name" value="ABC transporter transmembrane region"/>
    <property type="match status" value="1"/>
</dbReference>
<feature type="transmembrane region" description="Helical" evidence="7">
    <location>
        <begin position="151"/>
        <end position="178"/>
    </location>
</feature>
<dbReference type="Pfam" id="PF00005">
    <property type="entry name" value="ABC_tran"/>
    <property type="match status" value="1"/>
</dbReference>
<organism evidence="9 10">
    <name type="scientific">Anaerococcus lactolyticus S7-1-13</name>
    <dbReference type="NCBI Taxonomy" id="1284686"/>
    <lineage>
        <taxon>Bacteria</taxon>
        <taxon>Bacillati</taxon>
        <taxon>Bacillota</taxon>
        <taxon>Tissierellia</taxon>
        <taxon>Tissierellales</taxon>
        <taxon>Peptoniphilaceae</taxon>
        <taxon>Anaerococcus</taxon>
    </lineage>
</organism>
<dbReference type="PANTHER" id="PTHR43394:SF1">
    <property type="entry name" value="ATP-BINDING CASSETTE SUB-FAMILY B MEMBER 10, MITOCHONDRIAL"/>
    <property type="match status" value="1"/>
</dbReference>
<dbReference type="PROSITE" id="PS50893">
    <property type="entry name" value="ABC_TRANSPORTER_2"/>
    <property type="match status" value="1"/>
</dbReference>
<dbReference type="InterPro" id="IPR027417">
    <property type="entry name" value="P-loop_NTPase"/>
</dbReference>
<dbReference type="InterPro" id="IPR039421">
    <property type="entry name" value="Type_1_exporter"/>
</dbReference>
<name>A0A095Z864_9FIRM</name>
<sequence length="588" mass="66543">MKNKLKALWLFAKITAKNDPLYIPVIILNALAPAAGTLINVFVPMIFINQITDPRPADQFIKIVVLLIIGKILLESLERLLNREEFVRRQGINDYLTFELAKKAMDLTYQNIENPHTLVLKEKANAAINMGAIHNLLSCLKDIITSVATMIGTALVIISFSSYLVGFSILISLLIILVNGKESSYTSKFNLEIVNVNRRFSYYFSLMASPHYQKEIRVFDLGEMLQSKTQGYLDQMMDGFEDKFGYEANMGAIKIFLESILRLVSYTYVAMRTLSAAYGPQISFGSFSAIIAANENFMKSFQTMFSELADFIMSLANLEPLYDFYILDSDKEENLEKAGDFESLVFKNVTFTYPGSDRKIIDNLSFKINKGEKISIVGVNNAGKTTIVKLLLRFFDIDSGEILYNGVNIKKISKKSLYKKISGVFQDFAIMPFTIKENIIANKDFSGEKTHEIIRRLDLDQKIKELPKGLGTYLNKDIYENATDLSLGQKQKLAIARALYQDADFLILDEPTASLDPLAESKIYEHFNEMTEGKTAIFISHRMSSSRFTDKILLLDGGKAAAFDSHENLMKSDNLYSKLYKAQAQYFE</sequence>
<dbReference type="RefSeq" id="WP_037327000.1">
    <property type="nucleotide sequence ID" value="NZ_JRMW01000026.1"/>
</dbReference>
<feature type="domain" description="ABC transporter" evidence="8">
    <location>
        <begin position="344"/>
        <end position="582"/>
    </location>
</feature>
<dbReference type="InterPro" id="IPR036640">
    <property type="entry name" value="ABC1_TM_sf"/>
</dbReference>
<comment type="caution">
    <text evidence="9">The sequence shown here is derived from an EMBL/GenBank/DDBJ whole genome shotgun (WGS) entry which is preliminary data.</text>
</comment>
<evidence type="ECO:0000256" key="3">
    <source>
        <dbReference type="ARBA" id="ARBA00022741"/>
    </source>
</evidence>
<dbReference type="InterPro" id="IPR003593">
    <property type="entry name" value="AAA+_ATPase"/>
</dbReference>
<dbReference type="PANTHER" id="PTHR43394">
    <property type="entry name" value="ATP-DEPENDENT PERMEASE MDL1, MITOCHONDRIAL"/>
    <property type="match status" value="1"/>
</dbReference>
<dbReference type="OrthoDB" id="9806127at2"/>
<evidence type="ECO:0000256" key="4">
    <source>
        <dbReference type="ARBA" id="ARBA00022840"/>
    </source>
</evidence>
<dbReference type="GO" id="GO:0005524">
    <property type="term" value="F:ATP binding"/>
    <property type="evidence" value="ECO:0007669"/>
    <property type="project" value="UniProtKB-KW"/>
</dbReference>
<keyword evidence="2 7" id="KW-0812">Transmembrane</keyword>
<dbReference type="Gene3D" id="3.40.50.300">
    <property type="entry name" value="P-loop containing nucleotide triphosphate hydrolases"/>
    <property type="match status" value="1"/>
</dbReference>
<dbReference type="GO" id="GO:0005886">
    <property type="term" value="C:plasma membrane"/>
    <property type="evidence" value="ECO:0007669"/>
    <property type="project" value="UniProtKB-SubCell"/>
</dbReference>
<dbReference type="GO" id="GO:0015421">
    <property type="term" value="F:ABC-type oligopeptide transporter activity"/>
    <property type="evidence" value="ECO:0007669"/>
    <property type="project" value="TreeGrafter"/>
</dbReference>
<keyword evidence="6 7" id="KW-0472">Membrane</keyword>
<evidence type="ECO:0000259" key="8">
    <source>
        <dbReference type="PROSITE" id="PS50893"/>
    </source>
</evidence>
<evidence type="ECO:0000256" key="7">
    <source>
        <dbReference type="SAM" id="Phobius"/>
    </source>
</evidence>
<keyword evidence="4" id="KW-0067">ATP-binding</keyword>
<protein>
    <submittedName>
        <fullName evidence="9">ABC transporter</fullName>
    </submittedName>
</protein>